<name>A0AAE8SZL3_9PEZI</name>
<dbReference type="GO" id="GO:0016491">
    <property type="term" value="F:oxidoreductase activity"/>
    <property type="evidence" value="ECO:0007669"/>
    <property type="project" value="UniProtKB-KW"/>
</dbReference>
<proteinExistence type="inferred from homology"/>
<dbReference type="EMBL" id="ONZQ02000018">
    <property type="protein sequence ID" value="SPO07020.1"/>
    <property type="molecule type" value="Genomic_DNA"/>
</dbReference>
<protein>
    <recommendedName>
        <fullName evidence="5">Adh_short domain-containing protein</fullName>
    </recommendedName>
</protein>
<evidence type="ECO:0008006" key="5">
    <source>
        <dbReference type="Google" id="ProtNLM"/>
    </source>
</evidence>
<organism evidence="3 4">
    <name type="scientific">Cephalotrichum gorgonifer</name>
    <dbReference type="NCBI Taxonomy" id="2041049"/>
    <lineage>
        <taxon>Eukaryota</taxon>
        <taxon>Fungi</taxon>
        <taxon>Dikarya</taxon>
        <taxon>Ascomycota</taxon>
        <taxon>Pezizomycotina</taxon>
        <taxon>Sordariomycetes</taxon>
        <taxon>Hypocreomycetidae</taxon>
        <taxon>Microascales</taxon>
        <taxon>Microascaceae</taxon>
        <taxon>Cephalotrichum</taxon>
    </lineage>
</organism>
<comment type="similarity">
    <text evidence="1">Belongs to the short-chain dehydrogenases/reductases (SDR) family.</text>
</comment>
<gene>
    <name evidence="3" type="ORF">DNG_09714</name>
</gene>
<dbReference type="PANTHER" id="PTHR43669:SF4">
    <property type="entry name" value="SHORT-CHAIN DEHYDROGENASE"/>
    <property type="match status" value="1"/>
</dbReference>
<evidence type="ECO:0000256" key="2">
    <source>
        <dbReference type="ARBA" id="ARBA00023002"/>
    </source>
</evidence>
<dbReference type="PANTHER" id="PTHR43669">
    <property type="entry name" value="5-KETO-D-GLUCONATE 5-REDUCTASE"/>
    <property type="match status" value="1"/>
</dbReference>
<sequence length="242" mass="25694">MSSKVLFIIGGGPRIGHSVSKKFLREGYQVAIGRRNTEKTAGAEGLDGVVPVYTDVTKPESIAAAFEEVEAKLGTPNIVVYNAAAFTPPSDANDPFRVPTASFENDLTVNVSGAYTALHHATQGFQSLKAQSAEGNVPPFVFIATGNVTPFTPLPIAVTLGTGKAALAYLISAGAVAYKEAGFRFYFASQVTEEGRAVSYPGVSGDAHGDAYWRIVKGEIEEGNWDLRFVANSDGSAKERRE</sequence>
<dbReference type="Pfam" id="PF00106">
    <property type="entry name" value="adh_short"/>
    <property type="match status" value="1"/>
</dbReference>
<dbReference type="InterPro" id="IPR002347">
    <property type="entry name" value="SDR_fam"/>
</dbReference>
<dbReference type="Proteomes" id="UP001187682">
    <property type="component" value="Unassembled WGS sequence"/>
</dbReference>
<evidence type="ECO:0000313" key="4">
    <source>
        <dbReference type="Proteomes" id="UP001187682"/>
    </source>
</evidence>
<comment type="caution">
    <text evidence="3">The sequence shown here is derived from an EMBL/GenBank/DDBJ whole genome shotgun (WGS) entry which is preliminary data.</text>
</comment>
<keyword evidence="4" id="KW-1185">Reference proteome</keyword>
<dbReference type="AlphaFoldDB" id="A0AAE8SZL3"/>
<dbReference type="SUPFAM" id="SSF51735">
    <property type="entry name" value="NAD(P)-binding Rossmann-fold domains"/>
    <property type="match status" value="1"/>
</dbReference>
<evidence type="ECO:0000313" key="3">
    <source>
        <dbReference type="EMBL" id="SPO07020.1"/>
    </source>
</evidence>
<reference evidence="3" key="1">
    <citation type="submission" date="2018-03" db="EMBL/GenBank/DDBJ databases">
        <authorList>
            <person name="Guldener U."/>
        </authorList>
    </citation>
    <scope>NUCLEOTIDE SEQUENCE</scope>
</reference>
<dbReference type="InterPro" id="IPR036291">
    <property type="entry name" value="NAD(P)-bd_dom_sf"/>
</dbReference>
<dbReference type="Gene3D" id="3.40.50.720">
    <property type="entry name" value="NAD(P)-binding Rossmann-like Domain"/>
    <property type="match status" value="1"/>
</dbReference>
<evidence type="ECO:0000256" key="1">
    <source>
        <dbReference type="ARBA" id="ARBA00006484"/>
    </source>
</evidence>
<keyword evidence="2" id="KW-0560">Oxidoreductase</keyword>
<accession>A0AAE8SZL3</accession>